<dbReference type="PANTHER" id="PTHR12884:SF18">
    <property type="entry name" value="60S RIBOSOMAL PROTEIN L29"/>
    <property type="match status" value="1"/>
</dbReference>
<name>A0AA40LRJ8_CNENI</name>
<protein>
    <recommendedName>
        <fullName evidence="11">Large ribosomal subunit protein eL29</fullName>
    </recommendedName>
    <alternativeName>
        <fullName evidence="12">60S ribosomal protein L29</fullName>
    </alternativeName>
</protein>
<comment type="subcellular location">
    <subcellularLocation>
        <location evidence="1">Cytoplasm</location>
    </subcellularLocation>
</comment>
<evidence type="ECO:0000256" key="4">
    <source>
        <dbReference type="ARBA" id="ARBA00022481"/>
    </source>
</evidence>
<accession>A0AA40LRJ8</accession>
<evidence type="ECO:0000256" key="11">
    <source>
        <dbReference type="ARBA" id="ARBA00035222"/>
    </source>
</evidence>
<proteinExistence type="inferred from homology"/>
<comment type="similarity">
    <text evidence="2">Belongs to the eukaryotic ribosomal protein eL29 family.</text>
</comment>
<dbReference type="InterPro" id="IPR002673">
    <property type="entry name" value="Ribosomal_eL29"/>
</dbReference>
<evidence type="ECO:0000313" key="14">
    <source>
        <dbReference type="EMBL" id="KAK1343095.1"/>
    </source>
</evidence>
<keyword evidence="9" id="KW-0687">Ribonucleoprotein</keyword>
<evidence type="ECO:0000256" key="12">
    <source>
        <dbReference type="ARBA" id="ARBA00035328"/>
    </source>
</evidence>
<keyword evidence="5" id="KW-0963">Cytoplasm</keyword>
<feature type="compositionally biased region" description="Basic and acidic residues" evidence="13">
    <location>
        <begin position="1"/>
        <end position="11"/>
    </location>
</feature>
<sequence>MVKGRALDGGRECPGPYQRLPTTHQTLDRSGRSSGDSDESLGRVSQRTIQVVMLDLSLKNAGNCLSPTVIVGILKDASRSCGCELGECQAAGEGGCLNVTTFHNPTVPGEQGCEEGLLSMALPGCGFVQGTTPVLQALNGAAFRPEVPLAGSAPDPFQAQPSNPAMLPTMIVLLAEAGVQLLSYQTQWRFESCGLRCRYGRIHATHHQHQETPSQRYESLKGVDTKFPRNTYFAKKHKKKGLKKMQANNTKAMSAHTEAIMALVKPKEVKTKILKDGNCKLCRLAYIAHPKLGKRACVPRRQGSQALPAKVQGQGLNQASGCICDCGYSSGAGSGSGSQRGDLDDQGEGANPITPLLLPLAATMAA</sequence>
<dbReference type="PANTHER" id="PTHR12884">
    <property type="entry name" value="60S RIBOSOMAL PROTEIN L29"/>
    <property type="match status" value="1"/>
</dbReference>
<evidence type="ECO:0000256" key="1">
    <source>
        <dbReference type="ARBA" id="ARBA00004496"/>
    </source>
</evidence>
<evidence type="ECO:0000256" key="13">
    <source>
        <dbReference type="SAM" id="MobiDB-lite"/>
    </source>
</evidence>
<keyword evidence="6" id="KW-0597">Phosphoprotein</keyword>
<evidence type="ECO:0000313" key="15">
    <source>
        <dbReference type="Proteomes" id="UP001177744"/>
    </source>
</evidence>
<dbReference type="GO" id="GO:0003735">
    <property type="term" value="F:structural constituent of ribosome"/>
    <property type="evidence" value="ECO:0007669"/>
    <property type="project" value="InterPro"/>
</dbReference>
<keyword evidence="8" id="KW-0007">Acetylation</keyword>
<evidence type="ECO:0000256" key="9">
    <source>
        <dbReference type="ARBA" id="ARBA00023274"/>
    </source>
</evidence>
<feature type="region of interest" description="Disordered" evidence="13">
    <location>
        <begin position="1"/>
        <end position="42"/>
    </location>
</feature>
<evidence type="ECO:0000256" key="7">
    <source>
        <dbReference type="ARBA" id="ARBA00022980"/>
    </source>
</evidence>
<gene>
    <name evidence="14" type="ORF">QTO34_015868</name>
</gene>
<comment type="caution">
    <text evidence="14">The sequence shown here is derived from an EMBL/GenBank/DDBJ whole genome shotgun (WGS) entry which is preliminary data.</text>
</comment>
<evidence type="ECO:0000256" key="10">
    <source>
        <dbReference type="ARBA" id="ARBA00034092"/>
    </source>
</evidence>
<dbReference type="EMBL" id="JAULJE010000005">
    <property type="protein sequence ID" value="KAK1343095.1"/>
    <property type="molecule type" value="Genomic_DNA"/>
</dbReference>
<comment type="function">
    <text evidence="10">Component of the large ribosomal subunit. The ribosome is a large ribonucleoprotein complex responsible for the synthesis of proteins in the cell.</text>
</comment>
<dbReference type="Proteomes" id="UP001177744">
    <property type="component" value="Unassembled WGS sequence"/>
</dbReference>
<keyword evidence="15" id="KW-1185">Reference proteome</keyword>
<comment type="subunit">
    <text evidence="3">Component of the large ribosomal subunit.</text>
</comment>
<keyword evidence="7" id="KW-0689">Ribosomal protein</keyword>
<dbReference type="Gene3D" id="6.10.140.1730">
    <property type="match status" value="1"/>
</dbReference>
<evidence type="ECO:0000256" key="6">
    <source>
        <dbReference type="ARBA" id="ARBA00022553"/>
    </source>
</evidence>
<reference evidence="14" key="1">
    <citation type="submission" date="2023-06" db="EMBL/GenBank/DDBJ databases">
        <title>Reference genome for the Northern bat (Eptesicus nilssonii), a most northern bat species.</title>
        <authorList>
            <person name="Laine V.N."/>
            <person name="Pulliainen A.T."/>
            <person name="Lilley T.M."/>
        </authorList>
    </citation>
    <scope>NUCLEOTIDE SEQUENCE</scope>
    <source>
        <strain evidence="14">BLF_Eptnil</strain>
        <tissue evidence="14">Kidney</tissue>
    </source>
</reference>
<evidence type="ECO:0000256" key="3">
    <source>
        <dbReference type="ARBA" id="ARBA00011133"/>
    </source>
</evidence>
<dbReference type="GO" id="GO:0002181">
    <property type="term" value="P:cytoplasmic translation"/>
    <property type="evidence" value="ECO:0007669"/>
    <property type="project" value="TreeGrafter"/>
</dbReference>
<evidence type="ECO:0000256" key="2">
    <source>
        <dbReference type="ARBA" id="ARBA00010247"/>
    </source>
</evidence>
<keyword evidence="4" id="KW-0488">Methylation</keyword>
<dbReference type="AlphaFoldDB" id="A0AA40LRJ8"/>
<organism evidence="14 15">
    <name type="scientific">Cnephaeus nilssonii</name>
    <name type="common">Northern bat</name>
    <name type="synonym">Eptesicus nilssonii</name>
    <dbReference type="NCBI Taxonomy" id="3371016"/>
    <lineage>
        <taxon>Eukaryota</taxon>
        <taxon>Metazoa</taxon>
        <taxon>Chordata</taxon>
        <taxon>Craniata</taxon>
        <taxon>Vertebrata</taxon>
        <taxon>Euteleostomi</taxon>
        <taxon>Mammalia</taxon>
        <taxon>Eutheria</taxon>
        <taxon>Laurasiatheria</taxon>
        <taxon>Chiroptera</taxon>
        <taxon>Yangochiroptera</taxon>
        <taxon>Vespertilionidae</taxon>
        <taxon>Cnephaeus</taxon>
    </lineage>
</organism>
<dbReference type="GO" id="GO:0022625">
    <property type="term" value="C:cytosolic large ribosomal subunit"/>
    <property type="evidence" value="ECO:0007669"/>
    <property type="project" value="TreeGrafter"/>
</dbReference>
<evidence type="ECO:0000256" key="5">
    <source>
        <dbReference type="ARBA" id="ARBA00022490"/>
    </source>
</evidence>
<evidence type="ECO:0000256" key="8">
    <source>
        <dbReference type="ARBA" id="ARBA00022990"/>
    </source>
</evidence>